<feature type="signal peptide" evidence="1">
    <location>
        <begin position="1"/>
        <end position="25"/>
    </location>
</feature>
<dbReference type="AlphaFoldDB" id="A0A0A1FJQ5"/>
<gene>
    <name evidence="2" type="ORF">LT85_4736</name>
</gene>
<proteinExistence type="predicted"/>
<dbReference type="EMBL" id="CP009962">
    <property type="protein sequence ID" value="AIY43894.1"/>
    <property type="molecule type" value="Genomic_DNA"/>
</dbReference>
<accession>A0A0A1FJQ5</accession>
<feature type="chain" id="PRO_5001974350" evidence="1">
    <location>
        <begin position="26"/>
        <end position="261"/>
    </location>
</feature>
<reference evidence="3" key="1">
    <citation type="journal article" date="2014" name="Soil Biol. Biochem.">
        <title>Structure and function of bacterial communities in ageing soils: Insights from the Mendocino ecological staircase.</title>
        <authorList>
            <person name="Uroz S."/>
            <person name="Tech J.J."/>
            <person name="Sawaya N.A."/>
            <person name="Frey-Klett P."/>
            <person name="Leveau J.H.J."/>
        </authorList>
    </citation>
    <scope>NUCLEOTIDE SEQUENCE [LARGE SCALE GENOMIC DNA]</scope>
    <source>
        <strain evidence="3">Cal35</strain>
    </source>
</reference>
<protein>
    <submittedName>
        <fullName evidence="2">Putative signal peptide protein</fullName>
    </submittedName>
</protein>
<dbReference type="RefSeq" id="WP_038493853.1">
    <property type="nucleotide sequence ID" value="NZ_CP009962.1"/>
</dbReference>
<dbReference type="Pfam" id="PF09694">
    <property type="entry name" value="Gcw_chp"/>
    <property type="match status" value="1"/>
</dbReference>
<dbReference type="OrthoDB" id="9793561at2"/>
<name>A0A0A1FJQ5_9BURK</name>
<dbReference type="NCBIfam" id="TIGR02001">
    <property type="entry name" value="gcw_chp"/>
    <property type="match status" value="1"/>
</dbReference>
<evidence type="ECO:0000256" key="1">
    <source>
        <dbReference type="SAM" id="SignalP"/>
    </source>
</evidence>
<evidence type="ECO:0000313" key="2">
    <source>
        <dbReference type="EMBL" id="AIY43894.1"/>
    </source>
</evidence>
<dbReference type="KEGG" id="care:LT85_4736"/>
<dbReference type="STRING" id="279058.LT85_4736"/>
<dbReference type="InterPro" id="IPR010239">
    <property type="entry name" value="CHP02001"/>
</dbReference>
<dbReference type="Proteomes" id="UP000030302">
    <property type="component" value="Chromosome"/>
</dbReference>
<sequence length="261" mass="27795">MKKLILAAAIAASVTASLTAGLAHAEDVKPDNEVSYNIGAVNDYRFRGISQTRFDPALQGGADYTNNPTGLYAGTWLSNIKWIKDAVDSANTGTGGKGPVEWDLYAGKRGDLPGGFTYDVGGLYYYYPTNNYSQIGRNANTFELYGQLGYGPAYFKYSHAMTNLFGTVDSKNSAYYDAGANFDVGAGVTLGLHLGHQTVEHTSFASYTDWKIGATKTFDQLAGITLGLAFVGTNAKDGAYVSPSGKNLGRNGAVFSLAKTF</sequence>
<evidence type="ECO:0000313" key="3">
    <source>
        <dbReference type="Proteomes" id="UP000030302"/>
    </source>
</evidence>
<dbReference type="HOGENOM" id="CLU_074587_2_0_4"/>
<organism evidence="2 3">
    <name type="scientific">Collimonas arenae</name>
    <dbReference type="NCBI Taxonomy" id="279058"/>
    <lineage>
        <taxon>Bacteria</taxon>
        <taxon>Pseudomonadati</taxon>
        <taxon>Pseudomonadota</taxon>
        <taxon>Betaproteobacteria</taxon>
        <taxon>Burkholderiales</taxon>
        <taxon>Oxalobacteraceae</taxon>
        <taxon>Collimonas</taxon>
    </lineage>
</organism>
<keyword evidence="3" id="KW-1185">Reference proteome</keyword>
<keyword evidence="1" id="KW-0732">Signal</keyword>